<reference evidence="1 2" key="1">
    <citation type="journal article" date="2015" name="Genome Biol.">
        <title>Comparative genomics of Steinernema reveals deeply conserved gene regulatory networks.</title>
        <authorList>
            <person name="Dillman A.R."/>
            <person name="Macchietto M."/>
            <person name="Porter C.F."/>
            <person name="Rogers A."/>
            <person name="Williams B."/>
            <person name="Antoshechkin I."/>
            <person name="Lee M.M."/>
            <person name="Goodwin Z."/>
            <person name="Lu X."/>
            <person name="Lewis E.E."/>
            <person name="Goodrich-Blair H."/>
            <person name="Stock S.P."/>
            <person name="Adams B.J."/>
            <person name="Sternberg P.W."/>
            <person name="Mortazavi A."/>
        </authorList>
    </citation>
    <scope>NUCLEOTIDE SEQUENCE [LARGE SCALE GENOMIC DNA]</scope>
    <source>
        <strain evidence="1 2">ALL</strain>
    </source>
</reference>
<proteinExistence type="predicted"/>
<accession>A0A4U5M8K8</accession>
<dbReference type="PANTHER" id="PTHR44115:SF4">
    <property type="entry name" value="OXIDOREDUCTASE"/>
    <property type="match status" value="1"/>
</dbReference>
<dbReference type="Pfam" id="PF13561">
    <property type="entry name" value="adh_short_C2"/>
    <property type="match status" value="1"/>
</dbReference>
<protein>
    <recommendedName>
        <fullName evidence="3">Ketoreductase (KR) domain-containing protein</fullName>
    </recommendedName>
</protein>
<organism evidence="1 2">
    <name type="scientific">Steinernema carpocapsae</name>
    <name type="common">Entomopathogenic nematode</name>
    <dbReference type="NCBI Taxonomy" id="34508"/>
    <lineage>
        <taxon>Eukaryota</taxon>
        <taxon>Metazoa</taxon>
        <taxon>Ecdysozoa</taxon>
        <taxon>Nematoda</taxon>
        <taxon>Chromadorea</taxon>
        <taxon>Rhabditida</taxon>
        <taxon>Tylenchina</taxon>
        <taxon>Panagrolaimomorpha</taxon>
        <taxon>Strongyloidoidea</taxon>
        <taxon>Steinernematidae</taxon>
        <taxon>Steinernema</taxon>
    </lineage>
</organism>
<dbReference type="InterPro" id="IPR002347">
    <property type="entry name" value="SDR_fam"/>
</dbReference>
<keyword evidence="2" id="KW-1185">Reference proteome</keyword>
<evidence type="ECO:0008006" key="3">
    <source>
        <dbReference type="Google" id="ProtNLM"/>
    </source>
</evidence>
<dbReference type="STRING" id="34508.A0A4U5M8K8"/>
<evidence type="ECO:0000313" key="1">
    <source>
        <dbReference type="EMBL" id="TKR65280.1"/>
    </source>
</evidence>
<dbReference type="EMBL" id="AZBU02000009">
    <property type="protein sequence ID" value="TKR65280.1"/>
    <property type="molecule type" value="Genomic_DNA"/>
</dbReference>
<name>A0A4U5M8K8_STECR</name>
<dbReference type="InterPro" id="IPR036291">
    <property type="entry name" value="NAD(P)-bd_dom_sf"/>
</dbReference>
<evidence type="ECO:0000313" key="2">
    <source>
        <dbReference type="Proteomes" id="UP000298663"/>
    </source>
</evidence>
<dbReference type="PANTHER" id="PTHR44115">
    <property type="entry name" value="PROTEIN CBG09704"/>
    <property type="match status" value="1"/>
</dbReference>
<reference evidence="1 2" key="2">
    <citation type="journal article" date="2019" name="G3 (Bethesda)">
        <title>Hybrid Assembly of the Genome of the Entomopathogenic Nematode Steinernema carpocapsae Identifies the X-Chromosome.</title>
        <authorList>
            <person name="Serra L."/>
            <person name="Macchietto M."/>
            <person name="Macias-Munoz A."/>
            <person name="McGill C.J."/>
            <person name="Rodriguez I.M."/>
            <person name="Rodriguez B."/>
            <person name="Murad R."/>
            <person name="Mortazavi A."/>
        </authorList>
    </citation>
    <scope>NUCLEOTIDE SEQUENCE [LARGE SCALE GENOMIC DNA]</scope>
    <source>
        <strain evidence="1 2">ALL</strain>
    </source>
</reference>
<comment type="caution">
    <text evidence="1">The sequence shown here is derived from an EMBL/GenBank/DDBJ whole genome shotgun (WGS) entry which is preliminary data.</text>
</comment>
<dbReference type="SUPFAM" id="SSF51735">
    <property type="entry name" value="NAD(P)-binding Rossmann-fold domains"/>
    <property type="match status" value="1"/>
</dbReference>
<dbReference type="PRINTS" id="PR00081">
    <property type="entry name" value="GDHRDH"/>
</dbReference>
<dbReference type="Proteomes" id="UP000298663">
    <property type="component" value="Unassembled WGS sequence"/>
</dbReference>
<dbReference type="OrthoDB" id="47007at2759"/>
<dbReference type="AlphaFoldDB" id="A0A4U5M8K8"/>
<gene>
    <name evidence="1" type="ORF">L596_025707</name>
</gene>
<dbReference type="Gene3D" id="3.40.50.720">
    <property type="entry name" value="NAD(P)-binding Rossmann-like Domain"/>
    <property type="match status" value="1"/>
</dbReference>
<sequence length="246" mass="26225">MSPEKFQGKVIIVTGSSSGIGQGIALLFGEQGAKVTIHGINATEVMETHNLMLEAKIPEDHILMVPGDVTESKTAQNLIEKTIAKWGQLDVVVNNAGVDSKPGVAHIARVNKLATPYLEKTKGTIVNTASITGLKRVKGVPTFYAASKAPSTTTSATRRLDWPKKESEINNLAPGLVVTNIKARVGFSKQWFDEMAKEHCEHVIPLGRCGTPRDMANAVSFLASDEAAYVCGTTLVVDGGAMLGKE</sequence>